<reference evidence="2" key="1">
    <citation type="submission" date="2019-12" db="EMBL/GenBank/DDBJ databases">
        <title>Genome sequencing and annotation of Brassica cretica.</title>
        <authorList>
            <person name="Studholme D.J."/>
            <person name="Sarris P.F."/>
        </authorList>
    </citation>
    <scope>NUCLEOTIDE SEQUENCE</scope>
    <source>
        <strain evidence="2">PFS-001/15</strain>
        <tissue evidence="2">Leaf</tissue>
    </source>
</reference>
<sequence length="307" mass="34675">MGSSKKDHADLRTIRKSTREASINTLQATTIDNVNQASNDTIHLVSDNSVHPGTVHSSNVHHGTVHLGQDPFQVLPRQDPRNHIAKLEYLVSRIEQNEVSEYHMLCKIFPIQYMGMRSASSLSRAEEAETSDPNSTSITTIASTSIDTNTATSIDTSTSAAIDTDFYVEKEITMEDFLELEEFFELKDGEQLGDLDSSREVTMEDFLEMEEWLEDMDQNSKKKLDDDQNTLRGDLETSPKSSINRHQPDDIDLHSPHIIDIRPPCIIDQHPPYIIVRHPPNNIDLHPSESIDRHPPICTKKAVGFHK</sequence>
<comment type="caution">
    <text evidence="2">The sequence shown here is derived from an EMBL/GenBank/DDBJ whole genome shotgun (WGS) entry which is preliminary data.</text>
</comment>
<feature type="region of interest" description="Disordered" evidence="1">
    <location>
        <begin position="218"/>
        <end position="255"/>
    </location>
</feature>
<dbReference type="Proteomes" id="UP000712281">
    <property type="component" value="Unassembled WGS sequence"/>
</dbReference>
<accession>A0A8S9L168</accession>
<evidence type="ECO:0000313" key="2">
    <source>
        <dbReference type="EMBL" id="KAF2599118.1"/>
    </source>
</evidence>
<evidence type="ECO:0000313" key="3">
    <source>
        <dbReference type="Proteomes" id="UP000712281"/>
    </source>
</evidence>
<dbReference type="AlphaFoldDB" id="A0A8S9L168"/>
<dbReference type="EMBL" id="QGKW02000717">
    <property type="protein sequence ID" value="KAF2599118.1"/>
    <property type="molecule type" value="Genomic_DNA"/>
</dbReference>
<protein>
    <submittedName>
        <fullName evidence="2">Uncharacterized protein</fullName>
    </submittedName>
</protein>
<proteinExistence type="predicted"/>
<name>A0A8S9L168_BRACR</name>
<gene>
    <name evidence="2" type="ORF">F2Q68_00010520</name>
</gene>
<evidence type="ECO:0000256" key="1">
    <source>
        <dbReference type="SAM" id="MobiDB-lite"/>
    </source>
</evidence>
<feature type="compositionally biased region" description="Basic and acidic residues" evidence="1">
    <location>
        <begin position="246"/>
        <end position="255"/>
    </location>
</feature>
<organism evidence="2 3">
    <name type="scientific">Brassica cretica</name>
    <name type="common">Mustard</name>
    <dbReference type="NCBI Taxonomy" id="69181"/>
    <lineage>
        <taxon>Eukaryota</taxon>
        <taxon>Viridiplantae</taxon>
        <taxon>Streptophyta</taxon>
        <taxon>Embryophyta</taxon>
        <taxon>Tracheophyta</taxon>
        <taxon>Spermatophyta</taxon>
        <taxon>Magnoliopsida</taxon>
        <taxon>eudicotyledons</taxon>
        <taxon>Gunneridae</taxon>
        <taxon>Pentapetalae</taxon>
        <taxon>rosids</taxon>
        <taxon>malvids</taxon>
        <taxon>Brassicales</taxon>
        <taxon>Brassicaceae</taxon>
        <taxon>Brassiceae</taxon>
        <taxon>Brassica</taxon>
    </lineage>
</organism>